<dbReference type="InterPro" id="IPR012341">
    <property type="entry name" value="6hp_glycosidase-like_sf"/>
</dbReference>
<dbReference type="Gene3D" id="1.50.10.10">
    <property type="match status" value="1"/>
</dbReference>
<dbReference type="CDD" id="cd02955">
    <property type="entry name" value="SSP411"/>
    <property type="match status" value="1"/>
</dbReference>
<evidence type="ECO:0000259" key="1">
    <source>
        <dbReference type="Pfam" id="PF03190"/>
    </source>
</evidence>
<dbReference type="InterPro" id="IPR036249">
    <property type="entry name" value="Thioredoxin-like_sf"/>
</dbReference>
<dbReference type="Proteomes" id="UP000229681">
    <property type="component" value="Unassembled WGS sequence"/>
</dbReference>
<dbReference type="PANTHER" id="PTHR42899">
    <property type="entry name" value="SPERMATOGENESIS-ASSOCIATED PROTEIN 20"/>
    <property type="match status" value="1"/>
</dbReference>
<dbReference type="InterPro" id="IPR024705">
    <property type="entry name" value="Ssp411"/>
</dbReference>
<name>A0A2M8PHG3_9CHLR</name>
<dbReference type="SUPFAM" id="SSF48208">
    <property type="entry name" value="Six-hairpin glycosidases"/>
    <property type="match status" value="1"/>
</dbReference>
<protein>
    <submittedName>
        <fullName evidence="2">Thioredoxin domain-containing protein</fullName>
    </submittedName>
</protein>
<comment type="caution">
    <text evidence="2">The sequence shown here is derived from an EMBL/GenBank/DDBJ whole genome shotgun (WGS) entry which is preliminary data.</text>
</comment>
<gene>
    <name evidence="2" type="ORF">CUN49_02615</name>
</gene>
<evidence type="ECO:0000313" key="3">
    <source>
        <dbReference type="Proteomes" id="UP000229681"/>
    </source>
</evidence>
<proteinExistence type="predicted"/>
<feature type="domain" description="Spermatogenesis-associated protein 20-like TRX" evidence="1">
    <location>
        <begin position="1"/>
        <end position="163"/>
    </location>
</feature>
<reference evidence="2 3" key="1">
    <citation type="submission" date="2017-11" db="EMBL/GenBank/DDBJ databases">
        <title>Evolution of Phototrophy in the Chloroflexi Phylum Driven by Horizontal Gene Transfer.</title>
        <authorList>
            <person name="Ward L.M."/>
            <person name="Hemp J."/>
            <person name="Shih P.M."/>
            <person name="Mcglynn S.E."/>
            <person name="Fischer W."/>
        </authorList>
    </citation>
    <scope>NUCLEOTIDE SEQUENCE [LARGE SCALE GENOMIC DNA]</scope>
    <source>
        <strain evidence="2">JP3_13</strain>
    </source>
</reference>
<dbReference type="Gene3D" id="3.40.30.10">
    <property type="entry name" value="Glutaredoxin"/>
    <property type="match status" value="1"/>
</dbReference>
<evidence type="ECO:0000313" key="2">
    <source>
        <dbReference type="EMBL" id="PJF36987.1"/>
    </source>
</evidence>
<dbReference type="SUPFAM" id="SSF52833">
    <property type="entry name" value="Thioredoxin-like"/>
    <property type="match status" value="1"/>
</dbReference>
<dbReference type="Pfam" id="PF03190">
    <property type="entry name" value="Thioredox_DsbH"/>
    <property type="match status" value="1"/>
</dbReference>
<dbReference type="InterPro" id="IPR004879">
    <property type="entry name" value="Ssp411-like_TRX"/>
</dbReference>
<dbReference type="PIRSF" id="PIRSF006402">
    <property type="entry name" value="UCP006402_thioredoxin"/>
    <property type="match status" value="1"/>
</dbReference>
<dbReference type="AlphaFoldDB" id="A0A2M8PHG3"/>
<dbReference type="EMBL" id="PGTM01000020">
    <property type="protein sequence ID" value="PJF36987.1"/>
    <property type="molecule type" value="Genomic_DNA"/>
</dbReference>
<dbReference type="PANTHER" id="PTHR42899:SF1">
    <property type="entry name" value="SPERMATOGENESIS-ASSOCIATED PROTEIN 20"/>
    <property type="match status" value="1"/>
</dbReference>
<dbReference type="GO" id="GO:0005975">
    <property type="term" value="P:carbohydrate metabolic process"/>
    <property type="evidence" value="ECO:0007669"/>
    <property type="project" value="InterPro"/>
</dbReference>
<dbReference type="InterPro" id="IPR008928">
    <property type="entry name" value="6-hairpin_glycosidase_sf"/>
</dbReference>
<organism evidence="2 3">
    <name type="scientific">Candidatus Thermofonsia Clade 1 bacterium</name>
    <dbReference type="NCBI Taxonomy" id="2364210"/>
    <lineage>
        <taxon>Bacteria</taxon>
        <taxon>Bacillati</taxon>
        <taxon>Chloroflexota</taxon>
        <taxon>Candidatus Thermofontia</taxon>
        <taxon>Candidatus Thermofonsia Clade 1</taxon>
    </lineage>
</organism>
<sequence>MNRLQHASSPYLRQHATNPVDWYEWCPEAFARAREQDKPILLSIGYSACHWCHVMAHESFEDAETAAILNRDFINIKVDREERPDLDAIYMQATQIFTRGHGGWPMTVFLTPEGKPFHAGTYYPKEPVRGMPTFKQVLAAVSDAWRNRRDQVYQVAEQVTEGLQRDLLGLGESASPLDAALLEDAVRAAIRDFDPVYGGLSRSQPKFPTPMNYEFLLSMTPYLGDEGLRQRVLEVVAFSLKKMACGGIYDQVGGGFHRYSVDRLWLVPHFEKMLYDNAQLSRLYLHAWQATGMPFFKRIAEETYDYLLREMQAPTGAFYSSTDADSEGEEGKFFVWSLEELRAALPPEIAESAVAYWDATESGNFEGRNILHVPAEPSQVALRLGIPLETLESHIGQARQLLLNKRLSERVPPHRDEKILTAWNGLAIASFAEAARVLKRPDYAQAAARAADFILESLYQDGRLLRSYLLTPEAAQGDPLGAEHGASLARYNGYLEDYACLIDALIQLYQTTFEPRWLEEAVTLAETVLIHFPAEDGGFYDTSDDHEQLITRPRNLQDNAVPSGNSVFAKVLLQLAAYTGETHYSASAEAILKPLVNAMREYPLAFGEMLCAARLLVHGVQEVAIIGATEAPQTIALLEVVQRGYYPNAVVAHAPDEAEVFPPLLVERTPLDGQPTAYVCRQFVCQLPVNTPEALRAQLSA</sequence>
<accession>A0A2M8PHG3</accession>